<evidence type="ECO:0000256" key="7">
    <source>
        <dbReference type="SAM" id="Phobius"/>
    </source>
</evidence>
<keyword evidence="7" id="KW-1133">Transmembrane helix</keyword>
<dbReference type="PANTHER" id="PTHR46630:SF1">
    <property type="entry name" value="TETRATRICOPEPTIDE REPEAT PROTEIN 29"/>
    <property type="match status" value="1"/>
</dbReference>
<evidence type="ECO:0000256" key="4">
    <source>
        <dbReference type="ARBA" id="ARBA00022803"/>
    </source>
</evidence>
<dbReference type="SUPFAM" id="SSF46894">
    <property type="entry name" value="C-terminal effector domain of the bipartite response regulators"/>
    <property type="match status" value="1"/>
</dbReference>
<feature type="repeat" description="TPR" evidence="6">
    <location>
        <begin position="57"/>
        <end position="90"/>
    </location>
</feature>
<dbReference type="Gene3D" id="1.10.10.10">
    <property type="entry name" value="Winged helix-like DNA-binding domain superfamily/Winged helix DNA-binding domain"/>
    <property type="match status" value="1"/>
</dbReference>
<evidence type="ECO:0000313" key="10">
    <source>
        <dbReference type="Proteomes" id="UP001589607"/>
    </source>
</evidence>
<evidence type="ECO:0000256" key="3">
    <source>
        <dbReference type="ARBA" id="ARBA00022737"/>
    </source>
</evidence>
<evidence type="ECO:0000259" key="8">
    <source>
        <dbReference type="SMART" id="SM00421"/>
    </source>
</evidence>
<dbReference type="InterPro" id="IPR016032">
    <property type="entry name" value="Sig_transdc_resp-reg_C-effctor"/>
</dbReference>
<evidence type="ECO:0000256" key="2">
    <source>
        <dbReference type="ARBA" id="ARBA00022490"/>
    </source>
</evidence>
<evidence type="ECO:0000256" key="6">
    <source>
        <dbReference type="PROSITE-ProRule" id="PRU00339"/>
    </source>
</evidence>
<feature type="transmembrane region" description="Helical" evidence="7">
    <location>
        <begin position="335"/>
        <end position="353"/>
    </location>
</feature>
<dbReference type="InterPro" id="IPR036388">
    <property type="entry name" value="WH-like_DNA-bd_sf"/>
</dbReference>
<dbReference type="Gene3D" id="1.25.40.10">
    <property type="entry name" value="Tetratricopeptide repeat domain"/>
    <property type="match status" value="2"/>
</dbReference>
<protein>
    <submittedName>
        <fullName evidence="9">LuxR C-terminal-related transcriptional regulator</fullName>
    </submittedName>
</protein>
<dbReference type="SMART" id="SM00421">
    <property type="entry name" value="HTH_LUXR"/>
    <property type="match status" value="1"/>
</dbReference>
<dbReference type="Proteomes" id="UP001589607">
    <property type="component" value="Unassembled WGS sequence"/>
</dbReference>
<dbReference type="PANTHER" id="PTHR46630">
    <property type="entry name" value="TETRATRICOPEPTIDE REPEAT PROTEIN 29"/>
    <property type="match status" value="1"/>
</dbReference>
<accession>A0ABV5GL25</accession>
<reference evidence="9 10" key="1">
    <citation type="submission" date="2024-09" db="EMBL/GenBank/DDBJ databases">
        <authorList>
            <person name="Sun Q."/>
            <person name="Mori K."/>
        </authorList>
    </citation>
    <scope>NUCLEOTIDE SEQUENCE [LARGE SCALE GENOMIC DNA]</scope>
    <source>
        <strain evidence="9 10">CECT 7955</strain>
    </source>
</reference>
<dbReference type="EMBL" id="JBHMEY010000013">
    <property type="protein sequence ID" value="MFB9096097.1"/>
    <property type="molecule type" value="Genomic_DNA"/>
</dbReference>
<name>A0ABV5GL25_9FLAO</name>
<keyword evidence="10" id="KW-1185">Reference proteome</keyword>
<comment type="similarity">
    <text evidence="5">Belongs to the Rap family.</text>
</comment>
<dbReference type="PROSITE" id="PS50005">
    <property type="entry name" value="TPR"/>
    <property type="match status" value="1"/>
</dbReference>
<dbReference type="InterPro" id="IPR000792">
    <property type="entry name" value="Tscrpt_reg_LuxR_C"/>
</dbReference>
<comment type="subcellular location">
    <subcellularLocation>
        <location evidence="1">Cytoplasm</location>
    </subcellularLocation>
</comment>
<dbReference type="InterPro" id="IPR019734">
    <property type="entry name" value="TPR_rpt"/>
</dbReference>
<dbReference type="InterPro" id="IPR011990">
    <property type="entry name" value="TPR-like_helical_dom_sf"/>
</dbReference>
<dbReference type="SUPFAM" id="SSF48452">
    <property type="entry name" value="TPR-like"/>
    <property type="match status" value="2"/>
</dbReference>
<keyword evidence="2" id="KW-0963">Cytoplasm</keyword>
<evidence type="ECO:0000256" key="5">
    <source>
        <dbReference type="ARBA" id="ARBA00038253"/>
    </source>
</evidence>
<dbReference type="SMART" id="SM00028">
    <property type="entry name" value="TPR"/>
    <property type="match status" value="5"/>
</dbReference>
<feature type="domain" description="HTH luxR-type" evidence="8">
    <location>
        <begin position="454"/>
        <end position="511"/>
    </location>
</feature>
<keyword evidence="7" id="KW-0472">Membrane</keyword>
<keyword evidence="7" id="KW-0812">Transmembrane</keyword>
<evidence type="ECO:0000256" key="1">
    <source>
        <dbReference type="ARBA" id="ARBA00004496"/>
    </source>
</evidence>
<proteinExistence type="inferred from homology"/>
<keyword evidence="4 6" id="KW-0802">TPR repeat</keyword>
<dbReference type="RefSeq" id="WP_236457636.1">
    <property type="nucleotide sequence ID" value="NZ_CBCSGE010000013.1"/>
</dbReference>
<dbReference type="InterPro" id="IPR051476">
    <property type="entry name" value="Bac_ResReg_Asp_Phosphatase"/>
</dbReference>
<sequence length="515" mass="60076">MKKYLLLLLLNAVNLISGQDITLQKALLEFNKDKLNLEKIIKIENALSKSPNDTLKVEALYTLGKAFSRIERYDKSFDSYAKALVIANQIKSDEQIGLVNQLLGNLQFKLGNFDKSEALYKTSLLNFTKVNNVNRIAKVKVNLALIDIKKGNIEKALHSLIELSKVENFSQNAKSIILMSIGNIYLEKYLDPKQAIEYYQKSIALLNSTQNINLICSINQNIAESYIDLKQYKEALLYNKKSETFLKIESNNELWATLYLFYSEIFEGQGNSELALKNYKLYQEYQKKVDESKNSLLIENLEVLNQLKNSEIQNRVKEQKIQILKIEKSLATTKIYVLLLLILITCFLIYSIIKKQKIKIIKLYNRAIQFQNKLKYTENKTEKIILNVHHNNDFIKHFTCRLKEVSHDINDEKVKKNLNSLIFDLQNSKLSNEKNEELYKDISSTFLYRLEKTYPTLIEEERKICALIFLNYKNKEIATSLNLSLRSVENHRYRIRKKMNIETNVSLYSCFQELS</sequence>
<comment type="caution">
    <text evidence="9">The sequence shown here is derived from an EMBL/GenBank/DDBJ whole genome shotgun (WGS) entry which is preliminary data.</text>
</comment>
<evidence type="ECO:0000313" key="9">
    <source>
        <dbReference type="EMBL" id="MFB9096097.1"/>
    </source>
</evidence>
<keyword evidence="3" id="KW-0677">Repeat</keyword>
<organism evidence="9 10">
    <name type="scientific">Flavobacterium jumunjinense</name>
    <dbReference type="NCBI Taxonomy" id="998845"/>
    <lineage>
        <taxon>Bacteria</taxon>
        <taxon>Pseudomonadati</taxon>
        <taxon>Bacteroidota</taxon>
        <taxon>Flavobacteriia</taxon>
        <taxon>Flavobacteriales</taxon>
        <taxon>Flavobacteriaceae</taxon>
        <taxon>Flavobacterium</taxon>
    </lineage>
</organism>
<gene>
    <name evidence="9" type="ORF">ACFFVF_06195</name>
</gene>
<dbReference type="Pfam" id="PF00196">
    <property type="entry name" value="GerE"/>
    <property type="match status" value="1"/>
</dbReference>